<dbReference type="GO" id="GO:0000428">
    <property type="term" value="C:DNA-directed RNA polymerase complex"/>
    <property type="evidence" value="ECO:0007669"/>
    <property type="project" value="UniProtKB-KW"/>
</dbReference>
<evidence type="ECO:0000256" key="5">
    <source>
        <dbReference type="ARBA" id="ARBA00022723"/>
    </source>
</evidence>
<reference evidence="11 13" key="2">
    <citation type="submission" date="2018-11" db="EMBL/GenBank/DDBJ databases">
        <authorList>
            <consortium name="Pathogen Informatics"/>
        </authorList>
    </citation>
    <scope>NUCLEOTIDE SEQUENCE [LARGE SCALE GENOMIC DNA]</scope>
</reference>
<keyword evidence="3 9" id="KW-0808">Transferase</keyword>
<dbReference type="InterPro" id="IPR015700">
    <property type="entry name" value="RPC1"/>
</dbReference>
<reference evidence="14" key="1">
    <citation type="submission" date="2016-04" db="UniProtKB">
        <authorList>
            <consortium name="WormBaseParasite"/>
        </authorList>
    </citation>
    <scope>IDENTIFICATION</scope>
</reference>
<comment type="function">
    <text evidence="9">DNA-dependent RNA polymerase catalyzes the transcription of DNA into RNA using the four ribonucleoside triphosphates as substrates.</text>
</comment>
<dbReference type="Proteomes" id="UP000274756">
    <property type="component" value="Unassembled WGS sequence"/>
</dbReference>
<dbReference type="InterPro" id="IPR007080">
    <property type="entry name" value="RNA_pol_Rpb1_1"/>
</dbReference>
<dbReference type="GO" id="GO:0031981">
    <property type="term" value="C:nuclear lumen"/>
    <property type="evidence" value="ECO:0007669"/>
    <property type="project" value="UniProtKB-ARBA"/>
</dbReference>
<name>A0A158Q6A5_DRAME</name>
<feature type="domain" description="RNA polymerase N-terminal" evidence="10">
    <location>
        <begin position="324"/>
        <end position="509"/>
    </location>
</feature>
<evidence type="ECO:0000313" key="12">
    <source>
        <dbReference type="Proteomes" id="UP000038040"/>
    </source>
</evidence>
<keyword evidence="6" id="KW-0862">Zinc</keyword>
<dbReference type="InterPro" id="IPR000722">
    <property type="entry name" value="RNA_pol_asu"/>
</dbReference>
<comment type="similarity">
    <text evidence="9">Belongs to the RNA polymerase beta' chain family.</text>
</comment>
<evidence type="ECO:0000313" key="11">
    <source>
        <dbReference type="EMBL" id="VDN53261.1"/>
    </source>
</evidence>
<dbReference type="AlphaFoldDB" id="A0A158Q6A5"/>
<dbReference type="SMART" id="SM00663">
    <property type="entry name" value="RPOLA_N"/>
    <property type="match status" value="1"/>
</dbReference>
<evidence type="ECO:0000256" key="1">
    <source>
        <dbReference type="ARBA" id="ARBA00004123"/>
    </source>
</evidence>
<dbReference type="Gene3D" id="2.40.40.20">
    <property type="match status" value="1"/>
</dbReference>
<evidence type="ECO:0000256" key="6">
    <source>
        <dbReference type="ARBA" id="ARBA00022833"/>
    </source>
</evidence>
<evidence type="ECO:0000256" key="9">
    <source>
        <dbReference type="RuleBase" id="RU004279"/>
    </source>
</evidence>
<dbReference type="EMBL" id="UYYG01000115">
    <property type="protein sequence ID" value="VDN53261.1"/>
    <property type="molecule type" value="Genomic_DNA"/>
</dbReference>
<evidence type="ECO:0000256" key="7">
    <source>
        <dbReference type="ARBA" id="ARBA00023163"/>
    </source>
</evidence>
<accession>A0A158Q6A5</accession>
<organism evidence="12 14">
    <name type="scientific">Dracunculus medinensis</name>
    <name type="common">Guinea worm</name>
    <dbReference type="NCBI Taxonomy" id="318479"/>
    <lineage>
        <taxon>Eukaryota</taxon>
        <taxon>Metazoa</taxon>
        <taxon>Ecdysozoa</taxon>
        <taxon>Nematoda</taxon>
        <taxon>Chromadorea</taxon>
        <taxon>Rhabditida</taxon>
        <taxon>Spirurina</taxon>
        <taxon>Dracunculoidea</taxon>
        <taxon>Dracunculidae</taxon>
        <taxon>Dracunculus</taxon>
    </lineage>
</organism>
<dbReference type="InterPro" id="IPR006592">
    <property type="entry name" value="RNA_pol_N"/>
</dbReference>
<evidence type="ECO:0000259" key="10">
    <source>
        <dbReference type="SMART" id="SM00663"/>
    </source>
</evidence>
<proteinExistence type="inferred from homology"/>
<keyword evidence="8" id="KW-0539">Nucleus</keyword>
<dbReference type="Pfam" id="PF04997">
    <property type="entry name" value="RNA_pol_Rpb1_1"/>
    <property type="match status" value="1"/>
</dbReference>
<evidence type="ECO:0000256" key="8">
    <source>
        <dbReference type="ARBA" id="ARBA00023242"/>
    </source>
</evidence>
<dbReference type="STRING" id="318479.A0A158Q6A5"/>
<dbReference type="GO" id="GO:0046872">
    <property type="term" value="F:metal ion binding"/>
    <property type="evidence" value="ECO:0007669"/>
    <property type="project" value="UniProtKB-KW"/>
</dbReference>
<sequence length="509" mass="57409">MLCRRCRGAVVKKHCTNVQLSSALSFFKPSCMSVVGRSLQYSHENMRVKRLLLGSIRKRPQNDGFIDRFSKNSLEELFKTMGKEQFREADLSRKVESIQFTAGSADMVKQAAHIPIINSKFYDGVPGKFTPMPYGPLDTRLGTCQKNIDCATCKSNLVDCVGHFGYMDLALPVFHVGFFNSVMHVLQCICKSCSGLLVSDEIREKFLNELRKTSLDYLKRKALHKRIVASCKKNTTCPHCGSKNGVVKKATGAVLKIAHSDTITENRLPEFFAAVEENKELHSLLPRIKFDVLDPVHVQDIFSKIRMEDIPLLMARDSEMKHPLNLLLTRLPVPPSCIRPSVISEIKSGSTEDDITVKLSEIMLVNEILRKYVEDGVQVALYMNSEISGLPVEMQPKKNTRGFAQRLKGKQGRFRGNLSGKRVDFSGRTVISPDPNLHIDQVGIPIFIAKTLTFPEIVNEANIELMRKLIINGDDIHPGANHVVDRITGNKRFLRYLFSIYRNIIFLKS</sequence>
<dbReference type="PANTHER" id="PTHR48446:SF1">
    <property type="entry name" value="DNA-DIRECTED RNA POLYMERASE SUBUNIT BETA' N-TERMINAL SECTION"/>
    <property type="match status" value="1"/>
</dbReference>
<keyword evidence="7 9" id="KW-0804">Transcription</keyword>
<comment type="subcellular location">
    <subcellularLocation>
        <location evidence="1">Nucleus</location>
    </subcellularLocation>
</comment>
<evidence type="ECO:0000256" key="2">
    <source>
        <dbReference type="ARBA" id="ARBA00022478"/>
    </source>
</evidence>
<evidence type="ECO:0000256" key="3">
    <source>
        <dbReference type="ARBA" id="ARBA00022679"/>
    </source>
</evidence>
<keyword evidence="13" id="KW-1185">Reference proteome</keyword>
<dbReference type="GO" id="GO:0003899">
    <property type="term" value="F:DNA-directed RNA polymerase activity"/>
    <property type="evidence" value="ECO:0007669"/>
    <property type="project" value="UniProtKB-EC"/>
</dbReference>
<dbReference type="GO" id="GO:0003677">
    <property type="term" value="F:DNA binding"/>
    <property type="evidence" value="ECO:0007669"/>
    <property type="project" value="InterPro"/>
</dbReference>
<dbReference type="OrthoDB" id="270392at2759"/>
<dbReference type="PANTHER" id="PTHR48446">
    <property type="entry name" value="DNA-DIRECTED RNA POLYMERASE SUBUNIT BETA' N-TERMINAL SECTION"/>
    <property type="match status" value="1"/>
</dbReference>
<gene>
    <name evidence="11" type="ORF">DME_LOCUS3234</name>
</gene>
<dbReference type="EC" id="2.7.7.6" evidence="9"/>
<dbReference type="Pfam" id="PF00623">
    <property type="entry name" value="RNA_pol_Rpb1_2"/>
    <property type="match status" value="1"/>
</dbReference>
<dbReference type="GO" id="GO:0006351">
    <property type="term" value="P:DNA-templated transcription"/>
    <property type="evidence" value="ECO:0007669"/>
    <property type="project" value="InterPro"/>
</dbReference>
<comment type="catalytic activity">
    <reaction evidence="9">
        <text>RNA(n) + a ribonucleoside 5'-triphosphate = RNA(n+1) + diphosphate</text>
        <dbReference type="Rhea" id="RHEA:21248"/>
        <dbReference type="Rhea" id="RHEA-COMP:14527"/>
        <dbReference type="Rhea" id="RHEA-COMP:17342"/>
        <dbReference type="ChEBI" id="CHEBI:33019"/>
        <dbReference type="ChEBI" id="CHEBI:61557"/>
        <dbReference type="ChEBI" id="CHEBI:140395"/>
        <dbReference type="EC" id="2.7.7.6"/>
    </reaction>
</comment>
<evidence type="ECO:0000313" key="13">
    <source>
        <dbReference type="Proteomes" id="UP000274756"/>
    </source>
</evidence>
<evidence type="ECO:0000313" key="14">
    <source>
        <dbReference type="WBParaSite" id="DME_0000956701-mRNA-1"/>
    </source>
</evidence>
<keyword evidence="5" id="KW-0479">Metal-binding</keyword>
<dbReference type="Gene3D" id="4.10.860.120">
    <property type="entry name" value="RNA polymerase II, clamp domain"/>
    <property type="match status" value="1"/>
</dbReference>
<dbReference type="InterPro" id="IPR044893">
    <property type="entry name" value="RNA_pol_Rpb1_clamp_domain"/>
</dbReference>
<keyword evidence="4 9" id="KW-0548">Nucleotidyltransferase</keyword>
<dbReference type="Proteomes" id="UP000038040">
    <property type="component" value="Unplaced"/>
</dbReference>
<dbReference type="SUPFAM" id="SSF64484">
    <property type="entry name" value="beta and beta-prime subunits of DNA dependent RNA-polymerase"/>
    <property type="match status" value="1"/>
</dbReference>
<protein>
    <recommendedName>
        <fullName evidence="9">DNA-directed RNA polymerase subunit</fullName>
        <ecNumber evidence="9">2.7.7.6</ecNumber>
    </recommendedName>
</protein>
<dbReference type="WBParaSite" id="DME_0000956701-mRNA-1">
    <property type="protein sequence ID" value="DME_0000956701-mRNA-1"/>
    <property type="gene ID" value="DME_0000956701"/>
</dbReference>
<evidence type="ECO:0000256" key="4">
    <source>
        <dbReference type="ARBA" id="ARBA00022695"/>
    </source>
</evidence>
<keyword evidence="2 9" id="KW-0240">DNA-directed RNA polymerase</keyword>